<evidence type="ECO:0000259" key="2">
    <source>
        <dbReference type="Pfam" id="PF20178"/>
    </source>
</evidence>
<evidence type="ECO:0000313" key="4">
    <source>
        <dbReference type="Proteomes" id="UP000031587"/>
    </source>
</evidence>
<evidence type="ECO:0000313" key="3">
    <source>
        <dbReference type="EMBL" id="KIF63032.1"/>
    </source>
</evidence>
<dbReference type="CDD" id="cd14729">
    <property type="entry name" value="RtxA-like"/>
    <property type="match status" value="1"/>
</dbReference>
<dbReference type="EMBL" id="JTGH01000004">
    <property type="protein sequence ID" value="KIF63032.1"/>
    <property type="molecule type" value="Genomic_DNA"/>
</dbReference>
<comment type="caution">
    <text evidence="3">The sequence shown here is derived from an EMBL/GenBank/DDBJ whole genome shotgun (WGS) entry which is preliminary data.</text>
</comment>
<protein>
    <submittedName>
        <fullName evidence="3">Toxin</fullName>
    </submittedName>
</protein>
<feature type="compositionally biased region" description="Low complexity" evidence="1">
    <location>
        <begin position="610"/>
        <end position="640"/>
    </location>
</feature>
<feature type="domain" description="Dermonecrotic toxin N-terminal" evidence="2">
    <location>
        <begin position="28"/>
        <end position="288"/>
    </location>
</feature>
<dbReference type="Proteomes" id="UP000031587">
    <property type="component" value="Unassembled WGS sequence"/>
</dbReference>
<dbReference type="InterPro" id="IPR046673">
    <property type="entry name" value="ToxA_N"/>
</dbReference>
<dbReference type="Pfam" id="PF20178">
    <property type="entry name" value="ToxA_N"/>
    <property type="match status" value="1"/>
</dbReference>
<sequence length="1043" mass="115512">MNPAETRTLPNAADKAALRHMATQVVTACPSLNDTARQVATELMTKHGITGLDPDHVYYHRFRTAQSLSVSFTGWQHYGEKPYESLTLTQLVIHRFRATDQDNADLLDLYGGFYTAGPDTENFDATNEVRLHGNEVLNDFWHINFSERYRNELHTFWSSHASEFRALAKCNFLHKAVEARELGHLNDEDFQTVITALCGSLTWPVDLHALQSEFEPGHGLRVCMLEIDGHVATNLLRIINSQGRQIVYVPGDSEAFHVLDTPADLHWWALQQLKENVPREHFLGHFQLADRHSISENINDLTDRLVSTWSHGDHHLVNAADRAITEDAFTWLRDSTRDAMFAEADFSLTSNGDLRKKLWIGYLSAGLKVFGPMAMVGWPVALPVIGASLANMGLNIDKAVNGKTAGERKEGVLAAVLSGIDALLNIPFLKGTGALAETESGEFSQAIEASEMPEAGTASELESEHPNELVSAVEELSPAPSENLPGSRIPQKYQSNEVLDGLTPVSEPGKYQGIYRLNTEPSCAIVMNDTAYYVRYFNDSQGGGFWAIVDPVKPNQLVHALPVRLNSEGIWERMTQLGLKGGGQCLGKQCTLEVAMELDAREPAPEEPEQLPAQSDPQTPLTTEPLPSTSTSAPAPAPASNDIRLVRTPYDVDTVRRQELKRWAMQLRETHIQMQVGPDGTLIAADRYAPHFAEKARALLISARRFFHNLSWATLPPRPAIPAVTASTTFADFSAQALEAAPGLVIGETPGRITSMRLMIQNMPALARQGVKTLYVRRLLSDFAQADLNSYFQSGVMSKDLEKYLSRLGTDPAAQFDELALVKSARQNGIRVQATDCAAVYKRPVSLPRPEEQIATNHLTADIMFMDQSLNVVGKWVVLTGAENTNTFRGFAGISELEGGIGVRIEEVDPGQGERLITDPGIEIERGPYPLPTMMGGNSDPLYADVLLKMEAPSVSRSGLQIHQLLYRAGMYMFERFQGTYRLFHRSVNGELVQTPIETFADGRYYIDRPTWGSIHRVPFDNLEQLSSALKQMGLQLQSRLPN</sequence>
<dbReference type="Gene3D" id="3.40.50.11550">
    <property type="match status" value="1"/>
</dbReference>
<dbReference type="SUPFAM" id="SSF159501">
    <property type="entry name" value="EreA/ChaN-like"/>
    <property type="match status" value="1"/>
</dbReference>
<name>A0AAE2DLC3_PSEFL</name>
<proteinExistence type="predicted"/>
<reference evidence="3 4" key="1">
    <citation type="submission" date="2014-11" db="EMBL/GenBank/DDBJ databases">
        <title>Draft genome sequence of Pseudomonas fluorescens strains SF4c SF39a.</title>
        <authorList>
            <person name="Underwood G.E."/>
            <person name="Ly L.K."/>
            <person name="Bitzer A.S."/>
            <person name="Godino A."/>
            <person name="Bucci V."/>
            <person name="Fischer S."/>
            <person name="Silby M.W."/>
        </authorList>
    </citation>
    <scope>NUCLEOTIDE SEQUENCE [LARGE SCALE GENOMIC DNA]</scope>
    <source>
        <strain evidence="3 4">SF4c</strain>
    </source>
</reference>
<feature type="region of interest" description="Disordered" evidence="1">
    <location>
        <begin position="451"/>
        <end position="489"/>
    </location>
</feature>
<dbReference type="AlphaFoldDB" id="A0AAE2DLC3"/>
<organism evidence="3 4">
    <name type="scientific">Pseudomonas fluorescens</name>
    <dbReference type="NCBI Taxonomy" id="294"/>
    <lineage>
        <taxon>Bacteria</taxon>
        <taxon>Pseudomonadati</taxon>
        <taxon>Pseudomonadota</taxon>
        <taxon>Gammaproteobacteria</taxon>
        <taxon>Pseudomonadales</taxon>
        <taxon>Pseudomonadaceae</taxon>
        <taxon>Pseudomonas</taxon>
    </lineage>
</organism>
<dbReference type="RefSeq" id="WP_039765745.1">
    <property type="nucleotide sequence ID" value="NZ_JTGH01000004.1"/>
</dbReference>
<accession>A0AAE2DLC3</accession>
<gene>
    <name evidence="3" type="ORF">QS95_03930</name>
</gene>
<evidence type="ECO:0000256" key="1">
    <source>
        <dbReference type="SAM" id="MobiDB-lite"/>
    </source>
</evidence>
<feature type="region of interest" description="Disordered" evidence="1">
    <location>
        <begin position="601"/>
        <end position="642"/>
    </location>
</feature>